<comment type="caution">
    <text evidence="1">The sequence shown here is derived from an EMBL/GenBank/DDBJ whole genome shotgun (WGS) entry which is preliminary data.</text>
</comment>
<protein>
    <submittedName>
        <fullName evidence="1">Uncharacterized protein</fullName>
    </submittedName>
</protein>
<name>A0A0W8FR59_9ZZZZ</name>
<dbReference type="EMBL" id="LNQE01000914">
    <property type="protein sequence ID" value="KUG23252.1"/>
    <property type="molecule type" value="Genomic_DNA"/>
</dbReference>
<sequence>MLSEKWLYNFLLAEITKYCKRYQMIIGFYDWTILQGTSKRAS</sequence>
<evidence type="ECO:0000313" key="1">
    <source>
        <dbReference type="EMBL" id="KUG23252.1"/>
    </source>
</evidence>
<organism evidence="1">
    <name type="scientific">hydrocarbon metagenome</name>
    <dbReference type="NCBI Taxonomy" id="938273"/>
    <lineage>
        <taxon>unclassified sequences</taxon>
        <taxon>metagenomes</taxon>
        <taxon>ecological metagenomes</taxon>
    </lineage>
</organism>
<proteinExistence type="predicted"/>
<dbReference type="AlphaFoldDB" id="A0A0W8FR59"/>
<gene>
    <name evidence="1" type="ORF">ASZ90_006913</name>
</gene>
<reference evidence="1" key="1">
    <citation type="journal article" date="2015" name="Proc. Natl. Acad. Sci. U.S.A.">
        <title>Networks of energetic and metabolic interactions define dynamics in microbial communities.</title>
        <authorList>
            <person name="Embree M."/>
            <person name="Liu J.K."/>
            <person name="Al-Bassam M.M."/>
            <person name="Zengler K."/>
        </authorList>
    </citation>
    <scope>NUCLEOTIDE SEQUENCE</scope>
</reference>
<accession>A0A0W8FR59</accession>